<evidence type="ECO:0000259" key="7">
    <source>
        <dbReference type="PROSITE" id="PS50885"/>
    </source>
</evidence>
<dbReference type="AlphaFoldDB" id="A0A6F8VBA4"/>
<dbReference type="PANTHER" id="PTHR32089:SF112">
    <property type="entry name" value="LYSOZYME-LIKE PROTEIN-RELATED"/>
    <property type="match status" value="1"/>
</dbReference>
<dbReference type="Proteomes" id="UP000502260">
    <property type="component" value="Chromosome"/>
</dbReference>
<keyword evidence="9" id="KW-1185">Reference proteome</keyword>
<dbReference type="FunFam" id="1.10.287.950:FF:000001">
    <property type="entry name" value="Methyl-accepting chemotaxis sensory transducer"/>
    <property type="match status" value="1"/>
</dbReference>
<dbReference type="GO" id="GO:0006935">
    <property type="term" value="P:chemotaxis"/>
    <property type="evidence" value="ECO:0007669"/>
    <property type="project" value="InterPro"/>
</dbReference>
<dbReference type="InterPro" id="IPR024478">
    <property type="entry name" value="HlyB_4HB_MCP"/>
</dbReference>
<evidence type="ECO:0000256" key="4">
    <source>
        <dbReference type="PROSITE-ProRule" id="PRU00284"/>
    </source>
</evidence>
<evidence type="ECO:0000313" key="8">
    <source>
        <dbReference type="EMBL" id="BCB26431.1"/>
    </source>
</evidence>
<dbReference type="PANTHER" id="PTHR32089">
    <property type="entry name" value="METHYL-ACCEPTING CHEMOTAXIS PROTEIN MCPB"/>
    <property type="match status" value="1"/>
</dbReference>
<name>A0A6F8VBA4_9PROT</name>
<evidence type="ECO:0000256" key="5">
    <source>
        <dbReference type="SAM" id="MobiDB-lite"/>
    </source>
</evidence>
<dbReference type="GO" id="GO:0007165">
    <property type="term" value="P:signal transduction"/>
    <property type="evidence" value="ECO:0007669"/>
    <property type="project" value="UniProtKB-KW"/>
</dbReference>
<evidence type="ECO:0000256" key="1">
    <source>
        <dbReference type="ARBA" id="ARBA00004370"/>
    </source>
</evidence>
<dbReference type="GO" id="GO:0004888">
    <property type="term" value="F:transmembrane signaling receptor activity"/>
    <property type="evidence" value="ECO:0007669"/>
    <property type="project" value="InterPro"/>
</dbReference>
<dbReference type="PRINTS" id="PR00260">
    <property type="entry name" value="CHEMTRNSDUCR"/>
</dbReference>
<feature type="domain" description="HAMP" evidence="7">
    <location>
        <begin position="211"/>
        <end position="264"/>
    </location>
</feature>
<dbReference type="Pfam" id="PF12729">
    <property type="entry name" value="4HB_MCP_1"/>
    <property type="match status" value="1"/>
</dbReference>
<feature type="compositionally biased region" description="Basic and acidic residues" evidence="5">
    <location>
        <begin position="518"/>
        <end position="527"/>
    </location>
</feature>
<dbReference type="InterPro" id="IPR047347">
    <property type="entry name" value="YvaQ-like_sensor"/>
</dbReference>
<comment type="subcellular location">
    <subcellularLocation>
        <location evidence="1">Membrane</location>
    </subcellularLocation>
</comment>
<dbReference type="SUPFAM" id="SSF58104">
    <property type="entry name" value="Methyl-accepting chemotaxis protein (MCP) signaling domain"/>
    <property type="match status" value="1"/>
</dbReference>
<dbReference type="Gene3D" id="1.10.287.950">
    <property type="entry name" value="Methyl-accepting chemotaxis protein"/>
    <property type="match status" value="1"/>
</dbReference>
<organism evidence="8 9">
    <name type="scientific">Sulfurimicrobium lacus</name>
    <dbReference type="NCBI Taxonomy" id="2715678"/>
    <lineage>
        <taxon>Bacteria</taxon>
        <taxon>Pseudomonadati</taxon>
        <taxon>Pseudomonadota</taxon>
        <taxon>Betaproteobacteria</taxon>
        <taxon>Nitrosomonadales</taxon>
        <taxon>Sulfuricellaceae</taxon>
        <taxon>Sulfurimicrobium</taxon>
    </lineage>
</organism>
<evidence type="ECO:0000256" key="2">
    <source>
        <dbReference type="ARBA" id="ARBA00023224"/>
    </source>
</evidence>
<feature type="domain" description="Methyl-accepting transducer" evidence="6">
    <location>
        <begin position="269"/>
        <end position="505"/>
    </location>
</feature>
<evidence type="ECO:0000259" key="6">
    <source>
        <dbReference type="PROSITE" id="PS50111"/>
    </source>
</evidence>
<proteinExistence type="inferred from homology"/>
<comment type="similarity">
    <text evidence="3">Belongs to the methyl-accepting chemotaxis (MCP) protein family.</text>
</comment>
<dbReference type="InterPro" id="IPR003660">
    <property type="entry name" value="HAMP_dom"/>
</dbReference>
<evidence type="ECO:0000256" key="3">
    <source>
        <dbReference type="ARBA" id="ARBA00029447"/>
    </source>
</evidence>
<dbReference type="CDD" id="cd06225">
    <property type="entry name" value="HAMP"/>
    <property type="match status" value="1"/>
</dbReference>
<dbReference type="InterPro" id="IPR004090">
    <property type="entry name" value="Chemotax_Me-accpt_rcpt"/>
</dbReference>
<dbReference type="Pfam" id="PF00672">
    <property type="entry name" value="HAMP"/>
    <property type="match status" value="1"/>
</dbReference>
<dbReference type="SMART" id="SM00283">
    <property type="entry name" value="MA"/>
    <property type="match status" value="1"/>
</dbReference>
<dbReference type="KEGG" id="slac:SKTS_13170"/>
<dbReference type="Pfam" id="PF00015">
    <property type="entry name" value="MCPsignal"/>
    <property type="match status" value="1"/>
</dbReference>
<feature type="region of interest" description="Disordered" evidence="5">
    <location>
        <begin position="512"/>
        <end position="541"/>
    </location>
</feature>
<dbReference type="CDD" id="cd11386">
    <property type="entry name" value="MCP_signal"/>
    <property type="match status" value="1"/>
</dbReference>
<reference evidence="9" key="1">
    <citation type="submission" date="2020-03" db="EMBL/GenBank/DDBJ databases">
        <title>Complete genome sequence of sulfur-oxidizing bacterium skT11.</title>
        <authorList>
            <person name="Kanda M."/>
            <person name="Kojima H."/>
            <person name="Fukui M."/>
        </authorList>
    </citation>
    <scope>NUCLEOTIDE SEQUENCE [LARGE SCALE GENOMIC DNA]</scope>
    <source>
        <strain evidence="9">skT11</strain>
    </source>
</reference>
<accession>A0A6F8VBA4</accession>
<dbReference type="EMBL" id="AP022853">
    <property type="protein sequence ID" value="BCB26431.1"/>
    <property type="molecule type" value="Genomic_DNA"/>
</dbReference>
<gene>
    <name evidence="8" type="primary">mcp40H-19</name>
    <name evidence="8" type="ORF">SKTS_13170</name>
</gene>
<keyword evidence="2 4" id="KW-0807">Transducer</keyword>
<dbReference type="PROSITE" id="PS50885">
    <property type="entry name" value="HAMP"/>
    <property type="match status" value="1"/>
</dbReference>
<dbReference type="InterPro" id="IPR004089">
    <property type="entry name" value="MCPsignal_dom"/>
</dbReference>
<evidence type="ECO:0000313" key="9">
    <source>
        <dbReference type="Proteomes" id="UP000502260"/>
    </source>
</evidence>
<dbReference type="GO" id="GO:0016020">
    <property type="term" value="C:membrane"/>
    <property type="evidence" value="ECO:0007669"/>
    <property type="project" value="UniProtKB-SubCell"/>
</dbReference>
<protein>
    <submittedName>
        <fullName evidence="8">Methyl-accepting chemotaxis protein</fullName>
    </submittedName>
</protein>
<dbReference type="RefSeq" id="WP_173062133.1">
    <property type="nucleotide sequence ID" value="NZ_AP022853.1"/>
</dbReference>
<dbReference type="PROSITE" id="PS50111">
    <property type="entry name" value="CHEMOTAXIS_TRANSDUC_2"/>
    <property type="match status" value="1"/>
</dbReference>
<sequence length="541" mass="57418">MLDNLKISTRLMLLTGSLLVLLTIVGFMGLRGVSGTSEGLRSVYENNTVPLVQLGEVLDVVYQSRAQVITGMGADSSSAADVHFQEVEKVNKQLSQIWGDFRSAVTSEEGKTQAAIFEQAWKDYAESGNKTIELARSGDYETASSFMKTESAKKFAAARDALLNLMKHEKETAKNSFESASKSNTTTKTVVLITLLLGLAIGAGQSYGTIRSIASRLNLMQTTIGEVEQSSDFSKRVPIDSSDEVGQTAKSFNELMGVLQHSFGVIQDNVTQVSGAAHRLSAVADQVASSSEQGSDDSAEMAATVEEVTVSINHISESAREALSISRKSGELSIEGGKIIHEAASEMTKIADTVRRTSQTIEELGQHSNDISAIVQVIKDVADQTNLLALNAAIEAARAGEQGRGFAVVADEVRKLAERTTKATEEITQMIGAIQGSAHAAVAAMSGTVSMVDGGVSLAHQAGDAINQIRDGAHQVTQVVNDISVALVEQSAASNNLAGHVEKVAQITERNSAAAGESAKEAQHMDELAGSMRETVSRFRI</sequence>
<dbReference type="CDD" id="cd19411">
    <property type="entry name" value="MCP2201-like_sensor"/>
    <property type="match status" value="1"/>
</dbReference>
<dbReference type="SMART" id="SM00304">
    <property type="entry name" value="HAMP"/>
    <property type="match status" value="2"/>
</dbReference>